<protein>
    <recommendedName>
        <fullName evidence="10">ANF protein</fullName>
    </recommendedName>
</protein>
<dbReference type="GO" id="GO:0005737">
    <property type="term" value="C:cytoplasm"/>
    <property type="evidence" value="ECO:0007669"/>
    <property type="project" value="TreeGrafter"/>
</dbReference>
<name>A0A8C3SDL8_CHESE</name>
<dbReference type="Pfam" id="PF00212">
    <property type="entry name" value="ANP"/>
    <property type="match status" value="1"/>
</dbReference>
<feature type="signal peptide" evidence="7">
    <location>
        <begin position="1"/>
        <end position="25"/>
    </location>
</feature>
<dbReference type="AlphaFoldDB" id="A0A8C3SDL8"/>
<evidence type="ECO:0000313" key="8">
    <source>
        <dbReference type="Ensembl" id="ENSCSRP00000012646.1"/>
    </source>
</evidence>
<sequence>MKGAALGPWAALLLLLLPLQGPAGGETPGLLERLQETTQREDGEPPELEHLDYGAGDDAPSWDLAEPGSSPATQLQPRDPGESQWRNLLASPRRMRHFSGCFGARIERIGSHTGPGCNLYKARPWKRRSSS</sequence>
<accession>A0A8C3SDL8</accession>
<evidence type="ECO:0000256" key="2">
    <source>
        <dbReference type="ARBA" id="ARBA00022525"/>
    </source>
</evidence>
<evidence type="ECO:0000256" key="5">
    <source>
        <dbReference type="ARBA" id="ARBA00023157"/>
    </source>
</evidence>
<dbReference type="GO" id="GO:0006182">
    <property type="term" value="P:cGMP biosynthetic process"/>
    <property type="evidence" value="ECO:0007669"/>
    <property type="project" value="TreeGrafter"/>
</dbReference>
<keyword evidence="3 7" id="KW-0732">Signal</keyword>
<dbReference type="GO" id="GO:0019934">
    <property type="term" value="P:cGMP-mediated signaling"/>
    <property type="evidence" value="ECO:0007669"/>
    <property type="project" value="TreeGrafter"/>
</dbReference>
<comment type="subcellular location">
    <subcellularLocation>
        <location evidence="1">Secreted</location>
    </subcellularLocation>
</comment>
<dbReference type="PANTHER" id="PTHR14066:SF10">
    <property type="entry name" value="NATRIURETIC PEPTIDES B"/>
    <property type="match status" value="1"/>
</dbReference>
<evidence type="ECO:0000256" key="3">
    <source>
        <dbReference type="ARBA" id="ARBA00022729"/>
    </source>
</evidence>
<keyword evidence="5" id="KW-1015">Disulfide bond</keyword>
<keyword evidence="9" id="KW-1185">Reference proteome</keyword>
<feature type="chain" id="PRO_5034469063" description="ANF protein" evidence="7">
    <location>
        <begin position="26"/>
        <end position="131"/>
    </location>
</feature>
<dbReference type="GO" id="GO:0007168">
    <property type="term" value="P:receptor guanylyl cyclase signaling pathway"/>
    <property type="evidence" value="ECO:0007669"/>
    <property type="project" value="TreeGrafter"/>
</dbReference>
<dbReference type="GO" id="GO:0051427">
    <property type="term" value="F:hormone receptor binding"/>
    <property type="evidence" value="ECO:0007669"/>
    <property type="project" value="TreeGrafter"/>
</dbReference>
<feature type="compositionally biased region" description="Basic and acidic residues" evidence="6">
    <location>
        <begin position="33"/>
        <end position="52"/>
    </location>
</feature>
<evidence type="ECO:0008006" key="10">
    <source>
        <dbReference type="Google" id="ProtNLM"/>
    </source>
</evidence>
<dbReference type="Proteomes" id="UP000694403">
    <property type="component" value="Unplaced"/>
</dbReference>
<dbReference type="InterPro" id="IPR002408">
    <property type="entry name" value="Natriuretic_peptide_brain"/>
</dbReference>
<dbReference type="Ensembl" id="ENSCSRT00000013150.1">
    <property type="protein sequence ID" value="ENSCSRP00000012646.1"/>
    <property type="gene ID" value="ENSCSRG00000009527.1"/>
</dbReference>
<dbReference type="GO" id="GO:0097746">
    <property type="term" value="P:blood vessel diameter maintenance"/>
    <property type="evidence" value="ECO:0007669"/>
    <property type="project" value="UniProtKB-KW"/>
</dbReference>
<evidence type="ECO:0000256" key="1">
    <source>
        <dbReference type="ARBA" id="ARBA00004613"/>
    </source>
</evidence>
<feature type="region of interest" description="Disordered" evidence="6">
    <location>
        <begin position="25"/>
        <end position="84"/>
    </location>
</feature>
<organism evidence="8 9">
    <name type="scientific">Chelydra serpentina</name>
    <name type="common">Snapping turtle</name>
    <name type="synonym">Testudo serpentina</name>
    <dbReference type="NCBI Taxonomy" id="8475"/>
    <lineage>
        <taxon>Eukaryota</taxon>
        <taxon>Metazoa</taxon>
        <taxon>Chordata</taxon>
        <taxon>Craniata</taxon>
        <taxon>Vertebrata</taxon>
        <taxon>Euteleostomi</taxon>
        <taxon>Archelosauria</taxon>
        <taxon>Testudinata</taxon>
        <taxon>Testudines</taxon>
        <taxon>Cryptodira</taxon>
        <taxon>Durocryptodira</taxon>
        <taxon>Americhelydia</taxon>
        <taxon>Chelydroidea</taxon>
        <taxon>Chelydridae</taxon>
        <taxon>Chelydra</taxon>
    </lineage>
</organism>
<dbReference type="GO" id="GO:0007218">
    <property type="term" value="P:neuropeptide signaling pathway"/>
    <property type="evidence" value="ECO:0007669"/>
    <property type="project" value="TreeGrafter"/>
</dbReference>
<evidence type="ECO:0000313" key="9">
    <source>
        <dbReference type="Proteomes" id="UP000694403"/>
    </source>
</evidence>
<dbReference type="SMART" id="SM00183">
    <property type="entry name" value="NAT_PEP"/>
    <property type="match status" value="1"/>
</dbReference>
<dbReference type="GO" id="GO:0003085">
    <property type="term" value="P:negative regulation of systemic arterial blood pressure"/>
    <property type="evidence" value="ECO:0007669"/>
    <property type="project" value="TreeGrafter"/>
</dbReference>
<proteinExistence type="predicted"/>
<evidence type="ECO:0000256" key="4">
    <source>
        <dbReference type="ARBA" id="ARBA00022858"/>
    </source>
</evidence>
<evidence type="ECO:0000256" key="6">
    <source>
        <dbReference type="SAM" id="MobiDB-lite"/>
    </source>
</evidence>
<keyword evidence="2" id="KW-0964">Secreted</keyword>
<dbReference type="PANTHER" id="PTHR14066">
    <property type="entry name" value="ATRIAL NATRIURETIC FACTOR PRECURSOR"/>
    <property type="match status" value="1"/>
</dbReference>
<dbReference type="GO" id="GO:0005615">
    <property type="term" value="C:extracellular space"/>
    <property type="evidence" value="ECO:0007669"/>
    <property type="project" value="TreeGrafter"/>
</dbReference>
<dbReference type="InterPro" id="IPR000663">
    <property type="entry name" value="Natr_peptide"/>
</dbReference>
<reference evidence="8" key="1">
    <citation type="submission" date="2025-08" db="UniProtKB">
        <authorList>
            <consortium name="Ensembl"/>
        </authorList>
    </citation>
    <scope>IDENTIFICATION</scope>
</reference>
<keyword evidence="4" id="KW-0838">Vasoactive</keyword>
<dbReference type="PRINTS" id="PR00712">
    <property type="entry name" value="BNATPEPTIDE"/>
</dbReference>
<reference evidence="8" key="2">
    <citation type="submission" date="2025-09" db="UniProtKB">
        <authorList>
            <consortium name="Ensembl"/>
        </authorList>
    </citation>
    <scope>IDENTIFICATION</scope>
</reference>
<feature type="region of interest" description="Disordered" evidence="6">
    <location>
        <begin position="110"/>
        <end position="131"/>
    </location>
</feature>
<evidence type="ECO:0000256" key="7">
    <source>
        <dbReference type="SAM" id="SignalP"/>
    </source>
</evidence>
<dbReference type="InterPro" id="IPR050787">
    <property type="entry name" value="Natriuretic_peptide"/>
</dbReference>
<dbReference type="GO" id="GO:0005179">
    <property type="term" value="F:hormone activity"/>
    <property type="evidence" value="ECO:0007669"/>
    <property type="project" value="InterPro"/>
</dbReference>